<keyword evidence="4" id="KW-1185">Reference proteome</keyword>
<dbReference type="InterPro" id="IPR045851">
    <property type="entry name" value="AMP-bd_C_sf"/>
</dbReference>
<dbReference type="InterPro" id="IPR020845">
    <property type="entry name" value="AMP-binding_CS"/>
</dbReference>
<evidence type="ECO:0000259" key="2">
    <source>
        <dbReference type="Pfam" id="PF13193"/>
    </source>
</evidence>
<dbReference type="PANTHER" id="PTHR43201:SF32">
    <property type="entry name" value="2-SUCCINYLBENZOATE--COA LIGASE, CHLOROPLASTIC_PEROXISOMAL"/>
    <property type="match status" value="1"/>
</dbReference>
<name>A0A7W9BGQ8_9SPHN</name>
<organism evidence="3 4">
    <name type="scientific">Sphingomonas aerophila</name>
    <dbReference type="NCBI Taxonomy" id="1344948"/>
    <lineage>
        <taxon>Bacteria</taxon>
        <taxon>Pseudomonadati</taxon>
        <taxon>Pseudomonadota</taxon>
        <taxon>Alphaproteobacteria</taxon>
        <taxon>Sphingomonadales</taxon>
        <taxon>Sphingomonadaceae</taxon>
        <taxon>Sphingomonas</taxon>
    </lineage>
</organism>
<feature type="domain" description="AMP-binding enzyme C-terminal" evidence="2">
    <location>
        <begin position="396"/>
        <end position="472"/>
    </location>
</feature>
<evidence type="ECO:0000259" key="1">
    <source>
        <dbReference type="Pfam" id="PF00501"/>
    </source>
</evidence>
<dbReference type="Gene3D" id="3.40.50.12780">
    <property type="entry name" value="N-terminal domain of ligase-like"/>
    <property type="match status" value="1"/>
</dbReference>
<dbReference type="InterPro" id="IPR025110">
    <property type="entry name" value="AMP-bd_C"/>
</dbReference>
<gene>
    <name evidence="3" type="ORF">FHS94_003749</name>
</gene>
<dbReference type="PANTHER" id="PTHR43201">
    <property type="entry name" value="ACYL-COA SYNTHETASE"/>
    <property type="match status" value="1"/>
</dbReference>
<keyword evidence="3" id="KW-0436">Ligase</keyword>
<dbReference type="AlphaFoldDB" id="A0A7W9BGQ8"/>
<dbReference type="Gene3D" id="3.30.300.30">
    <property type="match status" value="1"/>
</dbReference>
<dbReference type="SUPFAM" id="SSF56801">
    <property type="entry name" value="Acetyl-CoA synthetase-like"/>
    <property type="match status" value="1"/>
</dbReference>
<protein>
    <submittedName>
        <fullName evidence="3">Long-chain acyl-CoA synthetase</fullName>
        <ecNumber evidence="3">6.2.1.3</ecNumber>
    </submittedName>
</protein>
<dbReference type="EC" id="6.2.1.3" evidence="3"/>
<dbReference type="InterPro" id="IPR042099">
    <property type="entry name" value="ANL_N_sf"/>
</dbReference>
<dbReference type="InterPro" id="IPR000873">
    <property type="entry name" value="AMP-dep_synth/lig_dom"/>
</dbReference>
<dbReference type="Proteomes" id="UP000546200">
    <property type="component" value="Unassembled WGS sequence"/>
</dbReference>
<dbReference type="Pfam" id="PF13193">
    <property type="entry name" value="AMP-binding_C"/>
    <property type="match status" value="1"/>
</dbReference>
<reference evidence="3 4" key="1">
    <citation type="submission" date="2020-08" db="EMBL/GenBank/DDBJ databases">
        <title>Genomic Encyclopedia of Type Strains, Phase IV (KMG-IV): sequencing the most valuable type-strain genomes for metagenomic binning, comparative biology and taxonomic classification.</title>
        <authorList>
            <person name="Goeker M."/>
        </authorList>
    </citation>
    <scope>NUCLEOTIDE SEQUENCE [LARGE SCALE GENOMIC DNA]</scope>
    <source>
        <strain evidence="3 4">DSM 100044</strain>
    </source>
</reference>
<evidence type="ECO:0000313" key="4">
    <source>
        <dbReference type="Proteomes" id="UP000546200"/>
    </source>
</evidence>
<dbReference type="GO" id="GO:0031956">
    <property type="term" value="F:medium-chain fatty acid-CoA ligase activity"/>
    <property type="evidence" value="ECO:0007669"/>
    <property type="project" value="TreeGrafter"/>
</dbReference>
<dbReference type="RefSeq" id="WP_184060528.1">
    <property type="nucleotide sequence ID" value="NZ_JACIJK010000016.1"/>
</dbReference>
<dbReference type="GO" id="GO:0004467">
    <property type="term" value="F:long-chain fatty acid-CoA ligase activity"/>
    <property type="evidence" value="ECO:0007669"/>
    <property type="project" value="UniProtKB-EC"/>
</dbReference>
<proteinExistence type="predicted"/>
<dbReference type="PROSITE" id="PS00455">
    <property type="entry name" value="AMP_BINDING"/>
    <property type="match status" value="1"/>
</dbReference>
<evidence type="ECO:0000313" key="3">
    <source>
        <dbReference type="EMBL" id="MBB5716877.1"/>
    </source>
</evidence>
<comment type="caution">
    <text evidence="3">The sequence shown here is derived from an EMBL/GenBank/DDBJ whole genome shotgun (WGS) entry which is preliminary data.</text>
</comment>
<sequence>MSDGQQTVVGVLQHRAHTGGSRPFIADGARWINYQEMWRLVCRGQHALATRGVRPGDRVLIDSTISPSQFVASYLAAHLNGTISVPLGGTGSAAAAYIADDTEAAFVIARDTYPLLFDRATGLENLDPKLPSPDQTADILYTSGTTGRPKGVMLSHAAIYASTSATNRFIGNGADDYEIVTVPLSHSFGLGRIRGVLMAGGRLSAVSMSPPGEAVTALADPAVTGMSCVPAGIAILQRWGEQELAAASERLRYIELGSSHMSADRKRLLAELLPATRIIMHYGLTEASRSCFLDLHGESDRLTSVGRASPGVQLRIMDQDDSPIAASGEGVIHIHSPAVMSGYWRNPAATARALSQDGWLRTSDVGRLDEQGFLTLVGRLDDQINVGGKKVDPAAVEEAAIACEGVADAGCVGISDPGDLVGQVPVLFIVESEGVNLDLPSLRRHLKARLEGHERPTRILVVRTLPKTETGKLKRAELRLLLSSEQATSN</sequence>
<accession>A0A7W9BGQ8</accession>
<dbReference type="EMBL" id="JACIJK010000016">
    <property type="protein sequence ID" value="MBB5716877.1"/>
    <property type="molecule type" value="Genomic_DNA"/>
</dbReference>
<dbReference type="CDD" id="cd04433">
    <property type="entry name" value="AFD_class_I"/>
    <property type="match status" value="1"/>
</dbReference>
<feature type="domain" description="AMP-dependent synthetase/ligase" evidence="1">
    <location>
        <begin position="13"/>
        <end position="344"/>
    </location>
</feature>
<dbReference type="Pfam" id="PF00501">
    <property type="entry name" value="AMP-binding"/>
    <property type="match status" value="1"/>
</dbReference>